<dbReference type="PANTHER" id="PTHR43479:SF11">
    <property type="entry name" value="ACREF_ENVCD OPERON REPRESSOR-RELATED"/>
    <property type="match status" value="1"/>
</dbReference>
<sequence length="195" mass="22760">MIQNTVDRIRDAALDLFTEKGYGASMKEIAKAAGITAPAIYVHYSSKEELFLHVVDYAIDQYSKHLSDTINQLEDVYNEQQLFTFVKLRILCLKKNGKLHKFLMGISLFPFEPCKEEIVVKLRKGSYMNITKFNRMYHDLVDKKQIKPIGIELFVRSLLTLVNGIVFDALAFQYHLNEEMLNILWSQYWEGIQER</sequence>
<comment type="caution">
    <text evidence="4">The sequence shown here is derived from an EMBL/GenBank/DDBJ whole genome shotgun (WGS) entry which is preliminary data.</text>
</comment>
<feature type="DNA-binding region" description="H-T-H motif" evidence="2">
    <location>
        <begin position="25"/>
        <end position="44"/>
    </location>
</feature>
<evidence type="ECO:0000256" key="2">
    <source>
        <dbReference type="PROSITE-ProRule" id="PRU00335"/>
    </source>
</evidence>
<evidence type="ECO:0000259" key="3">
    <source>
        <dbReference type="PROSITE" id="PS50977"/>
    </source>
</evidence>
<dbReference type="InterPro" id="IPR001647">
    <property type="entry name" value="HTH_TetR"/>
</dbReference>
<protein>
    <submittedName>
        <fullName evidence="4">AcrR family transcriptional regulator</fullName>
    </submittedName>
</protein>
<evidence type="ECO:0000313" key="4">
    <source>
        <dbReference type="EMBL" id="MBM7616417.1"/>
    </source>
</evidence>
<gene>
    <name evidence="4" type="ORF">JOC73_003000</name>
</gene>
<name>A0ABS2NTZ5_9FIRM</name>
<dbReference type="PROSITE" id="PS50977">
    <property type="entry name" value="HTH_TETR_2"/>
    <property type="match status" value="1"/>
</dbReference>
<dbReference type="SUPFAM" id="SSF46689">
    <property type="entry name" value="Homeodomain-like"/>
    <property type="match status" value="1"/>
</dbReference>
<dbReference type="InterPro" id="IPR050624">
    <property type="entry name" value="HTH-type_Tx_Regulator"/>
</dbReference>
<feature type="domain" description="HTH tetR-type" evidence="3">
    <location>
        <begin position="3"/>
        <end position="62"/>
    </location>
</feature>
<dbReference type="InterPro" id="IPR009057">
    <property type="entry name" value="Homeodomain-like_sf"/>
</dbReference>
<keyword evidence="5" id="KW-1185">Reference proteome</keyword>
<dbReference type="PANTHER" id="PTHR43479">
    <property type="entry name" value="ACREF/ENVCD OPERON REPRESSOR-RELATED"/>
    <property type="match status" value="1"/>
</dbReference>
<proteinExistence type="predicted"/>
<organism evidence="4 5">
    <name type="scientific">Alkaliphilus hydrothermalis</name>
    <dbReference type="NCBI Taxonomy" id="1482730"/>
    <lineage>
        <taxon>Bacteria</taxon>
        <taxon>Bacillati</taxon>
        <taxon>Bacillota</taxon>
        <taxon>Clostridia</taxon>
        <taxon>Peptostreptococcales</taxon>
        <taxon>Natronincolaceae</taxon>
        <taxon>Alkaliphilus</taxon>
    </lineage>
</organism>
<dbReference type="Proteomes" id="UP001314796">
    <property type="component" value="Unassembled WGS sequence"/>
</dbReference>
<dbReference type="Gene3D" id="1.10.357.10">
    <property type="entry name" value="Tetracycline Repressor, domain 2"/>
    <property type="match status" value="1"/>
</dbReference>
<dbReference type="PRINTS" id="PR00455">
    <property type="entry name" value="HTHTETR"/>
</dbReference>
<evidence type="ECO:0000313" key="5">
    <source>
        <dbReference type="Proteomes" id="UP001314796"/>
    </source>
</evidence>
<keyword evidence="1 2" id="KW-0238">DNA-binding</keyword>
<dbReference type="Gene3D" id="1.10.10.60">
    <property type="entry name" value="Homeodomain-like"/>
    <property type="match status" value="1"/>
</dbReference>
<dbReference type="RefSeq" id="WP_204404595.1">
    <property type="nucleotide sequence ID" value="NZ_JAFBEE010000036.1"/>
</dbReference>
<dbReference type="EMBL" id="JAFBEE010000036">
    <property type="protein sequence ID" value="MBM7616417.1"/>
    <property type="molecule type" value="Genomic_DNA"/>
</dbReference>
<reference evidence="4 5" key="1">
    <citation type="submission" date="2021-01" db="EMBL/GenBank/DDBJ databases">
        <title>Genomic Encyclopedia of Type Strains, Phase IV (KMG-IV): sequencing the most valuable type-strain genomes for metagenomic binning, comparative biology and taxonomic classification.</title>
        <authorList>
            <person name="Goeker M."/>
        </authorList>
    </citation>
    <scope>NUCLEOTIDE SEQUENCE [LARGE SCALE GENOMIC DNA]</scope>
    <source>
        <strain evidence="4 5">DSM 25890</strain>
    </source>
</reference>
<dbReference type="Pfam" id="PF00440">
    <property type="entry name" value="TetR_N"/>
    <property type="match status" value="1"/>
</dbReference>
<accession>A0ABS2NTZ5</accession>
<evidence type="ECO:0000256" key="1">
    <source>
        <dbReference type="ARBA" id="ARBA00023125"/>
    </source>
</evidence>